<dbReference type="Proteomes" id="UP000261380">
    <property type="component" value="Unplaced"/>
</dbReference>
<organism evidence="1 2">
    <name type="scientific">Xiphophorus couchianus</name>
    <name type="common">Monterrey platyfish</name>
    <dbReference type="NCBI Taxonomy" id="32473"/>
    <lineage>
        <taxon>Eukaryota</taxon>
        <taxon>Metazoa</taxon>
        <taxon>Chordata</taxon>
        <taxon>Craniata</taxon>
        <taxon>Vertebrata</taxon>
        <taxon>Euteleostomi</taxon>
        <taxon>Actinopterygii</taxon>
        <taxon>Neopterygii</taxon>
        <taxon>Teleostei</taxon>
        <taxon>Neoteleostei</taxon>
        <taxon>Acanthomorphata</taxon>
        <taxon>Ovalentaria</taxon>
        <taxon>Atherinomorphae</taxon>
        <taxon>Cyprinodontiformes</taxon>
        <taxon>Poeciliidae</taxon>
        <taxon>Poeciliinae</taxon>
        <taxon>Xiphophorus</taxon>
    </lineage>
</organism>
<protein>
    <submittedName>
        <fullName evidence="1">Uncharacterized protein</fullName>
    </submittedName>
</protein>
<accession>A0A3B5LGL7</accession>
<dbReference type="AlphaFoldDB" id="A0A3B5LGL7"/>
<name>A0A3B5LGL7_9TELE</name>
<reference evidence="1" key="2">
    <citation type="submission" date="2025-09" db="UniProtKB">
        <authorList>
            <consortium name="Ensembl"/>
        </authorList>
    </citation>
    <scope>IDENTIFICATION</scope>
</reference>
<dbReference type="Ensembl" id="ENSXCOT00000011409.1">
    <property type="protein sequence ID" value="ENSXCOP00000011278.1"/>
    <property type="gene ID" value="ENSXCOG00000008523.1"/>
</dbReference>
<keyword evidence="2" id="KW-1185">Reference proteome</keyword>
<reference evidence="1" key="1">
    <citation type="submission" date="2025-08" db="UniProtKB">
        <authorList>
            <consortium name="Ensembl"/>
        </authorList>
    </citation>
    <scope>IDENTIFICATION</scope>
</reference>
<sequence length="161" mass="18143">RCRWRIKSLLSAAMIPAPPCFRWRSGGSFSSPAGGKVGSPSWSFHIDTSGRVSRPTTRRTASSADPLRETLRYLNELIEEDSIRWEERVKTKKRLSFSGFRKSTIFKSTHKVVRQREHPHRASGTQVGKCLAVFQIVSQMTAVCPQGRRAPSKSMEINVTP</sequence>
<proteinExistence type="predicted"/>
<evidence type="ECO:0000313" key="2">
    <source>
        <dbReference type="Proteomes" id="UP000261380"/>
    </source>
</evidence>
<evidence type="ECO:0000313" key="1">
    <source>
        <dbReference type="Ensembl" id="ENSXCOP00000011278.1"/>
    </source>
</evidence>